<evidence type="ECO:0000313" key="1">
    <source>
        <dbReference type="EMBL" id="CAI2379444.1"/>
    </source>
</evidence>
<gene>
    <name evidence="1" type="ORF">ECRASSUSDP1_LOCUS20854</name>
</gene>
<dbReference type="Proteomes" id="UP001295684">
    <property type="component" value="Unassembled WGS sequence"/>
</dbReference>
<protein>
    <submittedName>
        <fullName evidence="1">Uncharacterized protein</fullName>
    </submittedName>
</protein>
<name>A0AAD2D3C9_EUPCR</name>
<sequence length="100" mass="11862">MKSIVKKMTPCGTIPIHESAYNIKCRRILLSVYGQAEIAWISSRIVIYILLYHQQKVHSKELKLYVSFWHQLLPKFYHTLKCEYEEYKSLGLKFKAGLRN</sequence>
<evidence type="ECO:0000313" key="2">
    <source>
        <dbReference type="Proteomes" id="UP001295684"/>
    </source>
</evidence>
<proteinExistence type="predicted"/>
<dbReference type="AlphaFoldDB" id="A0AAD2D3C9"/>
<organism evidence="1 2">
    <name type="scientific">Euplotes crassus</name>
    <dbReference type="NCBI Taxonomy" id="5936"/>
    <lineage>
        <taxon>Eukaryota</taxon>
        <taxon>Sar</taxon>
        <taxon>Alveolata</taxon>
        <taxon>Ciliophora</taxon>
        <taxon>Intramacronucleata</taxon>
        <taxon>Spirotrichea</taxon>
        <taxon>Hypotrichia</taxon>
        <taxon>Euplotida</taxon>
        <taxon>Euplotidae</taxon>
        <taxon>Moneuplotes</taxon>
    </lineage>
</organism>
<dbReference type="EMBL" id="CAMPGE010021288">
    <property type="protein sequence ID" value="CAI2379444.1"/>
    <property type="molecule type" value="Genomic_DNA"/>
</dbReference>
<accession>A0AAD2D3C9</accession>
<comment type="caution">
    <text evidence="1">The sequence shown here is derived from an EMBL/GenBank/DDBJ whole genome shotgun (WGS) entry which is preliminary data.</text>
</comment>
<keyword evidence="2" id="KW-1185">Reference proteome</keyword>
<reference evidence="1" key="1">
    <citation type="submission" date="2023-07" db="EMBL/GenBank/DDBJ databases">
        <authorList>
            <consortium name="AG Swart"/>
            <person name="Singh M."/>
            <person name="Singh A."/>
            <person name="Seah K."/>
            <person name="Emmerich C."/>
        </authorList>
    </citation>
    <scope>NUCLEOTIDE SEQUENCE</scope>
    <source>
        <strain evidence="1">DP1</strain>
    </source>
</reference>